<keyword evidence="2" id="KW-1185">Reference proteome</keyword>
<accession>A0A165I7H1</accession>
<proteinExistence type="predicted"/>
<reference evidence="1 2" key="1">
    <citation type="journal article" date="2016" name="Mol. Biol. Evol.">
        <title>Comparative Genomics of Early-Diverging Mushroom-Forming Fungi Provides Insights into the Origins of Lignocellulose Decay Capabilities.</title>
        <authorList>
            <person name="Nagy L.G."/>
            <person name="Riley R."/>
            <person name="Tritt A."/>
            <person name="Adam C."/>
            <person name="Daum C."/>
            <person name="Floudas D."/>
            <person name="Sun H."/>
            <person name="Yadav J.S."/>
            <person name="Pangilinan J."/>
            <person name="Larsson K.H."/>
            <person name="Matsuura K."/>
            <person name="Barry K."/>
            <person name="Labutti K."/>
            <person name="Kuo R."/>
            <person name="Ohm R.A."/>
            <person name="Bhattacharya S.S."/>
            <person name="Shirouzu T."/>
            <person name="Yoshinaga Y."/>
            <person name="Martin F.M."/>
            <person name="Grigoriev I.V."/>
            <person name="Hibbett D.S."/>
        </authorList>
    </citation>
    <scope>NUCLEOTIDE SEQUENCE [LARGE SCALE GENOMIC DNA]</scope>
    <source>
        <strain evidence="1 2">HHB12029</strain>
    </source>
</reference>
<protein>
    <submittedName>
        <fullName evidence="1">Uncharacterized protein</fullName>
    </submittedName>
</protein>
<dbReference type="InParanoid" id="A0A165I7H1"/>
<gene>
    <name evidence="1" type="ORF">EXIGLDRAFT_56638</name>
</gene>
<name>A0A165I7H1_EXIGL</name>
<dbReference type="Proteomes" id="UP000077266">
    <property type="component" value="Unassembled WGS sequence"/>
</dbReference>
<dbReference type="EMBL" id="KV425997">
    <property type="protein sequence ID" value="KZV93008.1"/>
    <property type="molecule type" value="Genomic_DNA"/>
</dbReference>
<dbReference type="AlphaFoldDB" id="A0A165I7H1"/>
<evidence type="ECO:0000313" key="1">
    <source>
        <dbReference type="EMBL" id="KZV93008.1"/>
    </source>
</evidence>
<sequence length="322" mass="35381">MTAHRNPLHLGPLQGARPPFGCSYRRCEDGVPLLTPTSASADLVRVRFVRASIKLHRGMWSSAASMPGVCEEGCVWGPVLERRRAADCFSTSCIPGRLRPPTRRRLRLRGDFAGSPRLCVAVLHAMDNSREEGRDGAAVVGVSRQPLHSLPPTPTTLSHARCSIRCTTSFAPRARTGPLQARFGELGRKSGIRQIRLHANIDIPPPALALSASGCAFRAYLRRIPSLAWMHRNFLQLQSTNSCGLRSRDLAHAPPNTQDLSLVLGICVSRPISTLRIRINHVANDRLLGPRYAPNAFSRLPIAADTRSIRIPGTLLYYRCSL</sequence>
<evidence type="ECO:0000313" key="2">
    <source>
        <dbReference type="Proteomes" id="UP000077266"/>
    </source>
</evidence>
<organism evidence="1 2">
    <name type="scientific">Exidia glandulosa HHB12029</name>
    <dbReference type="NCBI Taxonomy" id="1314781"/>
    <lineage>
        <taxon>Eukaryota</taxon>
        <taxon>Fungi</taxon>
        <taxon>Dikarya</taxon>
        <taxon>Basidiomycota</taxon>
        <taxon>Agaricomycotina</taxon>
        <taxon>Agaricomycetes</taxon>
        <taxon>Auriculariales</taxon>
        <taxon>Exidiaceae</taxon>
        <taxon>Exidia</taxon>
    </lineage>
</organism>